<comment type="caution">
    <text evidence="1">The sequence shown here is derived from an EMBL/GenBank/DDBJ whole genome shotgun (WGS) entry which is preliminary data.</text>
</comment>
<protein>
    <submittedName>
        <fullName evidence="1">Uncharacterized protein</fullName>
    </submittedName>
</protein>
<gene>
    <name evidence="1" type="ORF">FOZ62_007676</name>
</gene>
<name>A0A7J6Q1Z8_PEROL</name>
<organism evidence="1 2">
    <name type="scientific">Perkinsus olseni</name>
    <name type="common">Perkinsus atlanticus</name>
    <dbReference type="NCBI Taxonomy" id="32597"/>
    <lineage>
        <taxon>Eukaryota</taxon>
        <taxon>Sar</taxon>
        <taxon>Alveolata</taxon>
        <taxon>Perkinsozoa</taxon>
        <taxon>Perkinsea</taxon>
        <taxon>Perkinsida</taxon>
        <taxon>Perkinsidae</taxon>
        <taxon>Perkinsus</taxon>
    </lineage>
</organism>
<reference evidence="1 2" key="1">
    <citation type="submission" date="2020-04" db="EMBL/GenBank/DDBJ databases">
        <title>Perkinsus olseni comparative genomics.</title>
        <authorList>
            <person name="Bogema D.R."/>
        </authorList>
    </citation>
    <scope>NUCLEOTIDE SEQUENCE [LARGE SCALE GENOMIC DNA]</scope>
    <source>
        <strain evidence="1">ATCC PRA-205</strain>
    </source>
</reference>
<dbReference type="AlphaFoldDB" id="A0A7J6Q1Z8"/>
<dbReference type="Proteomes" id="UP000574390">
    <property type="component" value="Unassembled WGS sequence"/>
</dbReference>
<evidence type="ECO:0000313" key="2">
    <source>
        <dbReference type="Proteomes" id="UP000574390"/>
    </source>
</evidence>
<accession>A0A7J6Q1Z8</accession>
<dbReference type="EMBL" id="JABANM010032817">
    <property type="protein sequence ID" value="KAF4702303.1"/>
    <property type="molecule type" value="Genomic_DNA"/>
</dbReference>
<evidence type="ECO:0000313" key="1">
    <source>
        <dbReference type="EMBL" id="KAF4702303.1"/>
    </source>
</evidence>
<proteinExistence type="predicted"/>
<sequence>MQGGTQGPVQQGLARLAFVLDGFHSFDGCSHYVFFALSVLSQSVLVFIGQLPLMVSSHVLVAAAQISLGVVGNLRVKVLRHHESDAHCGVFSENYQKALFHLTYTVTGASVLETTSLVCNDPHHFAAKSISEMKKAAKFSRGESEMADAVLNTLEARTIKKLPSNANKGKTCKQRLLDFYKYNENAIKKSTTGLCGPIEDAGCMFTYYMCGEALTIYNKMESEPKPPTFKGAHGNCEFRNGDDSVLFQMVAINERMSLLVHSLKCDGRSLHRRDVPRTSIITMPQVWSSGFVDALNKCTDGTTCCKMVVREALGERIFWGPWVPQEFYNDARNDIDIAERVCGSAAKEMRAKRAVRTPQLYVTRRTRNGGLETKI</sequence>